<keyword evidence="3" id="KW-1185">Reference proteome</keyword>
<name>A0ABM6GCP7_9BACT</name>
<dbReference type="PIRSF" id="PIRSF027391">
    <property type="entry name" value="Hpre_diP_synt_I"/>
    <property type="match status" value="1"/>
</dbReference>
<feature type="transmembrane region" description="Helical" evidence="1">
    <location>
        <begin position="31"/>
        <end position="55"/>
    </location>
</feature>
<dbReference type="EMBL" id="CP007389">
    <property type="protein sequence ID" value="APT73284.1"/>
    <property type="molecule type" value="Genomic_DNA"/>
</dbReference>
<dbReference type="InterPro" id="IPR010898">
    <property type="entry name" value="Hpre_diP_synth_I"/>
</dbReference>
<dbReference type="InterPro" id="IPR014535">
    <property type="entry name" value="Hpre_diP_synt_I"/>
</dbReference>
<gene>
    <name evidence="2" type="ORF">BW47_01180</name>
</gene>
<accession>A0ABM6GCP7</accession>
<dbReference type="Pfam" id="PF07456">
    <property type="entry name" value="Hpre_diP_synt_I"/>
    <property type="match status" value="1"/>
</dbReference>
<evidence type="ECO:0000313" key="3">
    <source>
        <dbReference type="Proteomes" id="UP000185490"/>
    </source>
</evidence>
<dbReference type="Proteomes" id="UP000185490">
    <property type="component" value="Chromosome"/>
</dbReference>
<reference evidence="2 3" key="1">
    <citation type="submission" date="2014-02" db="EMBL/GenBank/DDBJ databases">
        <title>Diversity of Thermotogales isolates from hydrothermal vents.</title>
        <authorList>
            <person name="Haverkamp T.H.A."/>
            <person name="Lossouarn J."/>
            <person name="Geslin C."/>
            <person name="Nesbo C.L."/>
        </authorList>
    </citation>
    <scope>NUCLEOTIDE SEQUENCE [LARGE SCALE GENOMIC DNA]</scope>
    <source>
        <strain evidence="2 3">431</strain>
    </source>
</reference>
<evidence type="ECO:0000313" key="2">
    <source>
        <dbReference type="EMBL" id="APT73284.1"/>
    </source>
</evidence>
<proteinExistence type="predicted"/>
<dbReference type="Gene3D" id="1.10.1760.20">
    <property type="match status" value="1"/>
</dbReference>
<feature type="transmembrane region" description="Helical" evidence="1">
    <location>
        <begin position="124"/>
        <end position="146"/>
    </location>
</feature>
<keyword evidence="1" id="KW-0472">Membrane</keyword>
<evidence type="ECO:0000256" key="1">
    <source>
        <dbReference type="SAM" id="Phobius"/>
    </source>
</evidence>
<keyword evidence="1" id="KW-0812">Transmembrane</keyword>
<sequence>MVIYALLISLSSVMFVIERYIPYPVPAGKWGFSNFVVLYTVLNFGLKGGLLVGVLKTIIGSIFTGTIFSPAFFMGFFGILSAIFIQWLISKLKFFGYSGISIIGMISNNTAQVFVGSIIINSNAIFSFLPIMVGLGLISAIINALLAKKMEEIFDGYNLSD</sequence>
<feature type="transmembrane region" description="Helical" evidence="1">
    <location>
        <begin position="67"/>
        <end position="89"/>
    </location>
</feature>
<organism evidence="2 3">
    <name type="scientific">Thermosipho melanesiensis</name>
    <dbReference type="NCBI Taxonomy" id="46541"/>
    <lineage>
        <taxon>Bacteria</taxon>
        <taxon>Thermotogati</taxon>
        <taxon>Thermotogota</taxon>
        <taxon>Thermotogae</taxon>
        <taxon>Thermotogales</taxon>
        <taxon>Fervidobacteriaceae</taxon>
        <taxon>Thermosipho</taxon>
    </lineage>
</organism>
<keyword evidence="1" id="KW-1133">Transmembrane helix</keyword>
<protein>
    <submittedName>
        <fullName evidence="2">Heptaprenyl diphosphate synthase</fullName>
    </submittedName>
</protein>